<gene>
    <name evidence="1" type="ORF">RJ641_002541</name>
</gene>
<evidence type="ECO:0000313" key="2">
    <source>
        <dbReference type="Proteomes" id="UP001370490"/>
    </source>
</evidence>
<evidence type="ECO:0000313" key="1">
    <source>
        <dbReference type="EMBL" id="KAK6930748.1"/>
    </source>
</evidence>
<reference evidence="1 2" key="1">
    <citation type="submission" date="2023-12" db="EMBL/GenBank/DDBJ databases">
        <title>A high-quality genome assembly for Dillenia turbinata (Dilleniales).</title>
        <authorList>
            <person name="Chanderbali A."/>
        </authorList>
    </citation>
    <scope>NUCLEOTIDE SEQUENCE [LARGE SCALE GENOMIC DNA]</scope>
    <source>
        <strain evidence="1">LSX21</strain>
        <tissue evidence="1">Leaf</tissue>
    </source>
</reference>
<protein>
    <submittedName>
        <fullName evidence="1">Uncharacterized protein</fullName>
    </submittedName>
</protein>
<keyword evidence="2" id="KW-1185">Reference proteome</keyword>
<dbReference type="AlphaFoldDB" id="A0AAN8VN57"/>
<organism evidence="1 2">
    <name type="scientific">Dillenia turbinata</name>
    <dbReference type="NCBI Taxonomy" id="194707"/>
    <lineage>
        <taxon>Eukaryota</taxon>
        <taxon>Viridiplantae</taxon>
        <taxon>Streptophyta</taxon>
        <taxon>Embryophyta</taxon>
        <taxon>Tracheophyta</taxon>
        <taxon>Spermatophyta</taxon>
        <taxon>Magnoliopsida</taxon>
        <taxon>eudicotyledons</taxon>
        <taxon>Gunneridae</taxon>
        <taxon>Pentapetalae</taxon>
        <taxon>Dilleniales</taxon>
        <taxon>Dilleniaceae</taxon>
        <taxon>Dillenia</taxon>
    </lineage>
</organism>
<accession>A0AAN8VN57</accession>
<dbReference type="EMBL" id="JBAMMX010000011">
    <property type="protein sequence ID" value="KAK6930748.1"/>
    <property type="molecule type" value="Genomic_DNA"/>
</dbReference>
<comment type="caution">
    <text evidence="1">The sequence shown here is derived from an EMBL/GenBank/DDBJ whole genome shotgun (WGS) entry which is preliminary data.</text>
</comment>
<name>A0AAN8VN57_9MAGN</name>
<proteinExistence type="predicted"/>
<sequence>MQGVAAALCFAPSTLPLSKPLPSRVFAAYPLKASSKLQNTLCPHTIAISLVDELLTIDYTEASETIGGEACAIGCIQKQSSSQSQGTMAAGQLWSRVFPAEGCDDRGGEFCERSYQRGVY</sequence>
<dbReference type="Proteomes" id="UP001370490">
    <property type="component" value="Unassembled WGS sequence"/>
</dbReference>